<evidence type="ECO:0000256" key="2">
    <source>
        <dbReference type="SAM" id="Phobius"/>
    </source>
</evidence>
<dbReference type="GeneID" id="301843688"/>
<keyword evidence="2" id="KW-0812">Transmembrane</keyword>
<feature type="compositionally biased region" description="Basic and acidic residues" evidence="1">
    <location>
        <begin position="1"/>
        <end position="13"/>
    </location>
</feature>
<comment type="caution">
    <text evidence="3">The sequence shown here is derived from an EMBL/GenBank/DDBJ whole genome shotgun (WGS) entry which is preliminary data.</text>
</comment>
<dbReference type="AlphaFoldDB" id="A0A3N2GUL9"/>
<evidence type="ECO:0000313" key="4">
    <source>
        <dbReference type="Proteomes" id="UP000274843"/>
    </source>
</evidence>
<feature type="transmembrane region" description="Helical" evidence="2">
    <location>
        <begin position="42"/>
        <end position="63"/>
    </location>
</feature>
<evidence type="ECO:0000313" key="3">
    <source>
        <dbReference type="EMBL" id="ROS39960.1"/>
    </source>
</evidence>
<sequence length="243" mass="26515">MAGKQDKEAAKQAKRERRAASKARRGQIWEAFKMQRREDKALLPWMLGAFLVVAGVFVVVGLLLGMLWVLLPLGIVLGVLAAVIIFGRRVQRTVFAKAEGQPGAAGWALDNLRGRWKVTQTVAATTQLDAVHRVLGGPGVVLVGEGAPHRVRNLLSQEKKRVARLVGDTPIYEVVVGNEEGQVPLRRLSSHMMKLPRNLRPAQVDALEAKLAALGNRGGAAMPKGPMPQGAKMRSVQRVIKRR</sequence>
<gene>
    <name evidence="3" type="ORF">EDD35_2281</name>
</gene>
<dbReference type="InterPro" id="IPR025445">
    <property type="entry name" value="DUF4191"/>
</dbReference>
<keyword evidence="4" id="KW-1185">Reference proteome</keyword>
<dbReference type="RefSeq" id="WP_123683762.1">
    <property type="nucleotide sequence ID" value="NZ_CBDRBK010000035.1"/>
</dbReference>
<reference evidence="3 4" key="1">
    <citation type="submission" date="2018-11" db="EMBL/GenBank/DDBJ databases">
        <title>Sequencing the genomes of 1000 actinobacteria strains.</title>
        <authorList>
            <person name="Klenk H.-P."/>
        </authorList>
    </citation>
    <scope>NUCLEOTIDE SEQUENCE [LARGE SCALE GENOMIC DNA]</scope>
    <source>
        <strain evidence="3 4">DSM 44348</strain>
    </source>
</reference>
<dbReference type="Proteomes" id="UP000274843">
    <property type="component" value="Unassembled WGS sequence"/>
</dbReference>
<dbReference type="Pfam" id="PF13829">
    <property type="entry name" value="DUF4191"/>
    <property type="match status" value="1"/>
</dbReference>
<organism evidence="3 4">
    <name type="scientific">Amycolatopsis thermoflava</name>
    <dbReference type="NCBI Taxonomy" id="84480"/>
    <lineage>
        <taxon>Bacteria</taxon>
        <taxon>Bacillati</taxon>
        <taxon>Actinomycetota</taxon>
        <taxon>Actinomycetes</taxon>
        <taxon>Pseudonocardiales</taxon>
        <taxon>Pseudonocardiaceae</taxon>
        <taxon>Amycolatopsis</taxon>
        <taxon>Amycolatopsis methanolica group</taxon>
    </lineage>
</organism>
<feature type="transmembrane region" description="Helical" evidence="2">
    <location>
        <begin position="69"/>
        <end position="87"/>
    </location>
</feature>
<feature type="region of interest" description="Disordered" evidence="1">
    <location>
        <begin position="1"/>
        <end position="22"/>
    </location>
</feature>
<accession>A0A3N2GUL9</accession>
<keyword evidence="2" id="KW-1133">Transmembrane helix</keyword>
<protein>
    <submittedName>
        <fullName evidence="3">Uncharacterized protein DUF4191</fullName>
    </submittedName>
</protein>
<proteinExistence type="predicted"/>
<keyword evidence="2" id="KW-0472">Membrane</keyword>
<dbReference type="EMBL" id="RKHY01000001">
    <property type="protein sequence ID" value="ROS39960.1"/>
    <property type="molecule type" value="Genomic_DNA"/>
</dbReference>
<evidence type="ECO:0000256" key="1">
    <source>
        <dbReference type="SAM" id="MobiDB-lite"/>
    </source>
</evidence>
<name>A0A3N2GUL9_9PSEU</name>